<dbReference type="KEGG" id="ptm:GSPATT00001619001"/>
<name>A0D6B1_PARTE</name>
<accession>A0D6B1</accession>
<dbReference type="Proteomes" id="UP000000600">
    <property type="component" value="Unassembled WGS sequence"/>
</dbReference>
<dbReference type="OrthoDB" id="10363705at2759"/>
<sequence>MNLGEHILLSNGFSKIYEKPTTFPFTEELLEKLRFDCQENTIICLGGIKTIERNKLILCAIDFAQELFIITKDSLKSRKSQNADIFWYHYKNRCFGFSKNEKISASNATADENQIQAEYRFSVWLDGDIGFRIGNNKNLKFSNEFSYVIYKKY</sequence>
<evidence type="ECO:0000313" key="2">
    <source>
        <dbReference type="Proteomes" id="UP000000600"/>
    </source>
</evidence>
<proteinExistence type="predicted"/>
<dbReference type="InParanoid" id="A0D6B1"/>
<dbReference type="GeneID" id="5031770"/>
<gene>
    <name evidence="1" type="ORF">GSPATT00001619001</name>
</gene>
<dbReference type="RefSeq" id="XP_001445975.1">
    <property type="nucleotide sequence ID" value="XM_001445938.1"/>
</dbReference>
<dbReference type="AlphaFoldDB" id="A0D6B1"/>
<protein>
    <submittedName>
        <fullName evidence="1">Uncharacterized protein</fullName>
    </submittedName>
</protein>
<keyword evidence="2" id="KW-1185">Reference proteome</keyword>
<dbReference type="EMBL" id="CT868318">
    <property type="protein sequence ID" value="CAK78578.1"/>
    <property type="molecule type" value="Genomic_DNA"/>
</dbReference>
<reference evidence="1 2" key="1">
    <citation type="journal article" date="2006" name="Nature">
        <title>Global trends of whole-genome duplications revealed by the ciliate Paramecium tetraurelia.</title>
        <authorList>
            <consortium name="Genoscope"/>
            <person name="Aury J.-M."/>
            <person name="Jaillon O."/>
            <person name="Duret L."/>
            <person name="Noel B."/>
            <person name="Jubin C."/>
            <person name="Porcel B.M."/>
            <person name="Segurens B."/>
            <person name="Daubin V."/>
            <person name="Anthouard V."/>
            <person name="Aiach N."/>
            <person name="Arnaiz O."/>
            <person name="Billaut A."/>
            <person name="Beisson J."/>
            <person name="Blanc I."/>
            <person name="Bouhouche K."/>
            <person name="Camara F."/>
            <person name="Duharcourt S."/>
            <person name="Guigo R."/>
            <person name="Gogendeau D."/>
            <person name="Katinka M."/>
            <person name="Keller A.-M."/>
            <person name="Kissmehl R."/>
            <person name="Klotz C."/>
            <person name="Koll F."/>
            <person name="Le Moue A."/>
            <person name="Lepere C."/>
            <person name="Malinsky S."/>
            <person name="Nowacki M."/>
            <person name="Nowak J.K."/>
            <person name="Plattner H."/>
            <person name="Poulain J."/>
            <person name="Ruiz F."/>
            <person name="Serrano V."/>
            <person name="Zagulski M."/>
            <person name="Dessen P."/>
            <person name="Betermier M."/>
            <person name="Weissenbach J."/>
            <person name="Scarpelli C."/>
            <person name="Schachter V."/>
            <person name="Sperling L."/>
            <person name="Meyer E."/>
            <person name="Cohen J."/>
            <person name="Wincker P."/>
        </authorList>
    </citation>
    <scope>NUCLEOTIDE SEQUENCE [LARGE SCALE GENOMIC DNA]</scope>
    <source>
        <strain evidence="1 2">Stock d4-2</strain>
    </source>
</reference>
<evidence type="ECO:0000313" key="1">
    <source>
        <dbReference type="EMBL" id="CAK78578.1"/>
    </source>
</evidence>
<dbReference type="HOGENOM" id="CLU_1716787_0_0_1"/>
<organism evidence="1 2">
    <name type="scientific">Paramecium tetraurelia</name>
    <dbReference type="NCBI Taxonomy" id="5888"/>
    <lineage>
        <taxon>Eukaryota</taxon>
        <taxon>Sar</taxon>
        <taxon>Alveolata</taxon>
        <taxon>Ciliophora</taxon>
        <taxon>Intramacronucleata</taxon>
        <taxon>Oligohymenophorea</taxon>
        <taxon>Peniculida</taxon>
        <taxon>Parameciidae</taxon>
        <taxon>Paramecium</taxon>
    </lineage>
</organism>